<comment type="caution">
    <text evidence="1">The sequence shown here is derived from an EMBL/GenBank/DDBJ whole genome shotgun (WGS) entry which is preliminary data.</text>
</comment>
<dbReference type="EC" id="3.2.1.39" evidence="1"/>
<proteinExistence type="predicted"/>
<gene>
    <name evidence="1" type="ORF">IHE45_04G126500</name>
</gene>
<accession>A0ACB7WG88</accession>
<dbReference type="Proteomes" id="UP000827976">
    <property type="component" value="Chromosome 4"/>
</dbReference>
<name>A0ACB7WG88_DIOAL</name>
<dbReference type="EMBL" id="CM037014">
    <property type="protein sequence ID" value="KAH7686775.1"/>
    <property type="molecule type" value="Genomic_DNA"/>
</dbReference>
<keyword evidence="2" id="KW-1185">Reference proteome</keyword>
<reference evidence="2" key="1">
    <citation type="journal article" date="2022" name="Nat. Commun.">
        <title>Chromosome evolution and the genetic basis of agronomically important traits in greater yam.</title>
        <authorList>
            <person name="Bredeson J.V."/>
            <person name="Lyons J.B."/>
            <person name="Oniyinde I.O."/>
            <person name="Okereke N.R."/>
            <person name="Kolade O."/>
            <person name="Nnabue I."/>
            <person name="Nwadili C.O."/>
            <person name="Hribova E."/>
            <person name="Parker M."/>
            <person name="Nwogha J."/>
            <person name="Shu S."/>
            <person name="Carlson J."/>
            <person name="Kariba R."/>
            <person name="Muthemba S."/>
            <person name="Knop K."/>
            <person name="Barton G.J."/>
            <person name="Sherwood A.V."/>
            <person name="Lopez-Montes A."/>
            <person name="Asiedu R."/>
            <person name="Jamnadass R."/>
            <person name="Muchugi A."/>
            <person name="Goodstein D."/>
            <person name="Egesi C.N."/>
            <person name="Featherston J."/>
            <person name="Asfaw A."/>
            <person name="Simpson G.G."/>
            <person name="Dolezel J."/>
            <person name="Hendre P.S."/>
            <person name="Van Deynze A."/>
            <person name="Kumar P.L."/>
            <person name="Obidiegwu J.E."/>
            <person name="Bhattacharjee R."/>
            <person name="Rokhsar D.S."/>
        </authorList>
    </citation>
    <scope>NUCLEOTIDE SEQUENCE [LARGE SCALE GENOMIC DNA]</scope>
    <source>
        <strain evidence="2">cv. TDa95/00328</strain>
    </source>
</reference>
<protein>
    <submittedName>
        <fullName evidence="1">Glycoside hydrolase family 17 protein</fullName>
        <ecNumber evidence="1">3.2.1.39</ecNumber>
    </submittedName>
</protein>
<keyword evidence="1" id="KW-0378">Hydrolase</keyword>
<keyword evidence="1" id="KW-0326">Glycosidase</keyword>
<evidence type="ECO:0000313" key="1">
    <source>
        <dbReference type="EMBL" id="KAH7686775.1"/>
    </source>
</evidence>
<sequence length="421" mass="43698">MTENSKPPTMAAVPILLLSLLLHCATRASALSSSPVGVNYGLVADNLPSPTSVGPLLASINVGRVKLYDTDSAVLSALSTTGFELIVGLPDRCVVKLADPSAALVWVKANLQPHLPAAKIAAVTVGNEVLTGNDTAVMTALVPAMRSLRSALNSLGLRSVAVTTPHSLAILANSFPPSAGRFRQELIPYLCPLLDFLAETGSPFFINAYPYFAYKAEPDNVTLNYALFEPNPGVLDPGSGLKYENMLDAQVDAVYAAISAATGGKGKGVEVRVSETGWPSDGDENELGATAANAAKYNGNLMKMVAEGKGTPARPSQVLRVYIFALFNENLKPGPKSERNYGLFKPDGTPAYDLGIKPETENSPTSGGGSSGGSGGGSSDEGDGSSSSGYYSISAAATHGREWLRGMAMMVSVVGLVVLVS</sequence>
<evidence type="ECO:0000313" key="2">
    <source>
        <dbReference type="Proteomes" id="UP000827976"/>
    </source>
</evidence>
<organism evidence="1 2">
    <name type="scientific">Dioscorea alata</name>
    <name type="common">Purple yam</name>
    <dbReference type="NCBI Taxonomy" id="55571"/>
    <lineage>
        <taxon>Eukaryota</taxon>
        <taxon>Viridiplantae</taxon>
        <taxon>Streptophyta</taxon>
        <taxon>Embryophyta</taxon>
        <taxon>Tracheophyta</taxon>
        <taxon>Spermatophyta</taxon>
        <taxon>Magnoliopsida</taxon>
        <taxon>Liliopsida</taxon>
        <taxon>Dioscoreales</taxon>
        <taxon>Dioscoreaceae</taxon>
        <taxon>Dioscorea</taxon>
    </lineage>
</organism>